<dbReference type="PROSITE" id="PS51257">
    <property type="entry name" value="PROKAR_LIPOPROTEIN"/>
    <property type="match status" value="1"/>
</dbReference>
<proteinExistence type="predicted"/>
<evidence type="ECO:0000256" key="1">
    <source>
        <dbReference type="SAM" id="MobiDB-lite"/>
    </source>
</evidence>
<evidence type="ECO:0000256" key="2">
    <source>
        <dbReference type="SAM" id="SignalP"/>
    </source>
</evidence>
<dbReference type="EMBL" id="WTYD01000002">
    <property type="protein sequence ID" value="MXO54548.1"/>
    <property type="molecule type" value="Genomic_DNA"/>
</dbReference>
<dbReference type="AlphaFoldDB" id="A0A844YC59"/>
<name>A0A844YC59_9SPHN</name>
<organism evidence="3 4">
    <name type="scientific">Qipengyuania pelagi</name>
    <dbReference type="NCBI Taxonomy" id="994320"/>
    <lineage>
        <taxon>Bacteria</taxon>
        <taxon>Pseudomonadati</taxon>
        <taxon>Pseudomonadota</taxon>
        <taxon>Alphaproteobacteria</taxon>
        <taxon>Sphingomonadales</taxon>
        <taxon>Erythrobacteraceae</taxon>
        <taxon>Qipengyuania</taxon>
    </lineage>
</organism>
<sequence length="92" mass="9645">MKFNKIALVASAFAFAALGGCAESEQEAQEDLAEQQYEAQEDVLEEQADLAEAQGNEAQEEALDAQADAMGEMGDQAEDAVEAGADTTTTAQ</sequence>
<evidence type="ECO:0000313" key="3">
    <source>
        <dbReference type="EMBL" id="MXO54548.1"/>
    </source>
</evidence>
<feature type="signal peptide" evidence="2">
    <location>
        <begin position="1"/>
        <end position="22"/>
    </location>
</feature>
<evidence type="ECO:0008006" key="5">
    <source>
        <dbReference type="Google" id="ProtNLM"/>
    </source>
</evidence>
<dbReference type="RefSeq" id="WP_160661457.1">
    <property type="nucleotide sequence ID" value="NZ_BAABDV010000001.1"/>
</dbReference>
<keyword evidence="2" id="KW-0732">Signal</keyword>
<evidence type="ECO:0000313" key="4">
    <source>
        <dbReference type="Proteomes" id="UP000430272"/>
    </source>
</evidence>
<protein>
    <recommendedName>
        <fullName evidence="5">Lipoprotein</fullName>
    </recommendedName>
</protein>
<gene>
    <name evidence="3" type="ORF">GRI47_11110</name>
</gene>
<keyword evidence="4" id="KW-1185">Reference proteome</keyword>
<comment type="caution">
    <text evidence="3">The sequence shown here is derived from an EMBL/GenBank/DDBJ whole genome shotgun (WGS) entry which is preliminary data.</text>
</comment>
<dbReference type="Proteomes" id="UP000430272">
    <property type="component" value="Unassembled WGS sequence"/>
</dbReference>
<reference evidence="3 4" key="1">
    <citation type="submission" date="2019-12" db="EMBL/GenBank/DDBJ databases">
        <title>Genomic-based taxomic classification of the family Erythrobacteraceae.</title>
        <authorList>
            <person name="Xu L."/>
        </authorList>
    </citation>
    <scope>NUCLEOTIDE SEQUENCE [LARGE SCALE GENOMIC DNA]</scope>
    <source>
        <strain evidence="3 4">JCM 17468</strain>
    </source>
</reference>
<accession>A0A844YC59</accession>
<feature type="chain" id="PRO_5032503218" description="Lipoprotein" evidence="2">
    <location>
        <begin position="23"/>
        <end position="92"/>
    </location>
</feature>
<feature type="region of interest" description="Disordered" evidence="1">
    <location>
        <begin position="50"/>
        <end position="92"/>
    </location>
</feature>